<dbReference type="EMBL" id="CAJVPW010000303">
    <property type="protein sequence ID" value="CAG8449613.1"/>
    <property type="molecule type" value="Genomic_DNA"/>
</dbReference>
<organism evidence="1 2">
    <name type="scientific">Cetraspora pellucida</name>
    <dbReference type="NCBI Taxonomy" id="1433469"/>
    <lineage>
        <taxon>Eukaryota</taxon>
        <taxon>Fungi</taxon>
        <taxon>Fungi incertae sedis</taxon>
        <taxon>Mucoromycota</taxon>
        <taxon>Glomeromycotina</taxon>
        <taxon>Glomeromycetes</taxon>
        <taxon>Diversisporales</taxon>
        <taxon>Gigasporaceae</taxon>
        <taxon>Cetraspora</taxon>
    </lineage>
</organism>
<proteinExistence type="predicted"/>
<name>A0ACA9K3M3_9GLOM</name>
<keyword evidence="2" id="KW-1185">Reference proteome</keyword>
<evidence type="ECO:0000313" key="2">
    <source>
        <dbReference type="Proteomes" id="UP000789366"/>
    </source>
</evidence>
<comment type="caution">
    <text evidence="1">The sequence shown here is derived from an EMBL/GenBank/DDBJ whole genome shotgun (WGS) entry which is preliminary data.</text>
</comment>
<evidence type="ECO:0000313" key="1">
    <source>
        <dbReference type="EMBL" id="CAG8449613.1"/>
    </source>
</evidence>
<protein>
    <submittedName>
        <fullName evidence="1">7713_t:CDS:1</fullName>
    </submittedName>
</protein>
<dbReference type="Proteomes" id="UP000789366">
    <property type="component" value="Unassembled WGS sequence"/>
</dbReference>
<sequence length="199" mass="22929">MNYLTKTIQGYIKPNQTIKQQLNLISKGLEPKPTIKTGREIGIDRGVKKLFATSEGEEQLIKLQRELSRKKQGSKNYQEKKLELARKHEKISNRMKDRNHKLSRKLVNKFDLIGLEDLKTQFLSYKVKETGKEVIVVNPKNTTQRCSQCGKLTNPKIERDVEIYNCFCGLILDRDVNAAKNILYLAQNNRLGTLPTELV</sequence>
<accession>A0ACA9K3M3</accession>
<reference evidence="1" key="1">
    <citation type="submission" date="2021-06" db="EMBL/GenBank/DDBJ databases">
        <authorList>
            <person name="Kallberg Y."/>
            <person name="Tangrot J."/>
            <person name="Rosling A."/>
        </authorList>
    </citation>
    <scope>NUCLEOTIDE SEQUENCE</scope>
    <source>
        <strain evidence="1">28 12/20/2015</strain>
    </source>
</reference>
<gene>
    <name evidence="1" type="ORF">SPELUC_LOCUS720</name>
</gene>